<feature type="compositionally biased region" description="Basic and acidic residues" evidence="2">
    <location>
        <begin position="9"/>
        <end position="28"/>
    </location>
</feature>
<organism evidence="3 4">
    <name type="scientific">Stephania japonica</name>
    <dbReference type="NCBI Taxonomy" id="461633"/>
    <lineage>
        <taxon>Eukaryota</taxon>
        <taxon>Viridiplantae</taxon>
        <taxon>Streptophyta</taxon>
        <taxon>Embryophyta</taxon>
        <taxon>Tracheophyta</taxon>
        <taxon>Spermatophyta</taxon>
        <taxon>Magnoliopsida</taxon>
        <taxon>Ranunculales</taxon>
        <taxon>Menispermaceae</taxon>
        <taxon>Menispermoideae</taxon>
        <taxon>Cissampelideae</taxon>
        <taxon>Stephania</taxon>
    </lineage>
</organism>
<dbReference type="PANTHER" id="PTHR31949">
    <property type="entry name" value="GASTRIC MUCIN-LIKE PROTEIN"/>
    <property type="match status" value="1"/>
</dbReference>
<sequence length="670" mass="70787">MVVVATTKQSKEGGRGRRRPNDVVEQAKGRQSPSRSGPPSCAASTLGSKLDERFRSRFPDLFYDWKMNRSFIASESQMQRKPQGRNLGAMMKEKEEELALFLEMHKREKERNNLLLQNAEELDATLGSKPDNSPIFKIVQSTPVRKNPTDDFLNSDNDKNDYDWLLTPPGTPLFPSLEMESQKTVMSQIGTPNTRPTALKSRLADPQIEPPSRGTLVSRQHTLSPGFNSSSTGIRRPSSSGGPVSVASRSASSGGPVSVPSRSASSGGPVSVASRSASSGGPVSAASRSASTGGVSAASRSATPTGRPTLSSTSKPSRPSTPTSRSTIPLSKPTTGPGRSSTPTRSSTPSARPTLPASKSTLPVSKPTMTASKTISRSATPTRRPSTPSSVSSASAPSSRSTSVSKSVPTAARNPVLSRGTSPTVKSRPWKPSDMPGFSLDAPPNLRTSMPDRPVSASRGRPGAPSARSSSVEPVPNGRPRRQSCSPSRGRAPNGSLHPSGSSVPAVSRTRANGSDNVSPVLIGTKMVERVVNMRKLAPPKQDDQRSAQSNSAGKASPSPDSSGFGRTLSKKSLDMALRHMDIRRSVPGNLRPLMTNIPASSMYSVRSGSARSRTISVSDSPLSTSSNAGSEQSVNNINHHTLCLDGSEIEDNDLSCERGAKFSPTSHHE</sequence>
<evidence type="ECO:0000256" key="1">
    <source>
        <dbReference type="SAM" id="Coils"/>
    </source>
</evidence>
<feature type="compositionally biased region" description="Low complexity" evidence="2">
    <location>
        <begin position="235"/>
        <end position="291"/>
    </location>
</feature>
<feature type="compositionally biased region" description="Low complexity" evidence="2">
    <location>
        <begin position="376"/>
        <end position="410"/>
    </location>
</feature>
<feature type="region of interest" description="Disordered" evidence="2">
    <location>
        <begin position="604"/>
        <end position="634"/>
    </location>
</feature>
<keyword evidence="4" id="KW-1185">Reference proteome</keyword>
<evidence type="ECO:0000313" key="4">
    <source>
        <dbReference type="Proteomes" id="UP001417504"/>
    </source>
</evidence>
<dbReference type="GO" id="GO:0043622">
    <property type="term" value="P:cortical microtubule organization"/>
    <property type="evidence" value="ECO:0007669"/>
    <property type="project" value="TreeGrafter"/>
</dbReference>
<feature type="compositionally biased region" description="Polar residues" evidence="2">
    <location>
        <begin position="359"/>
        <end position="375"/>
    </location>
</feature>
<evidence type="ECO:0000256" key="2">
    <source>
        <dbReference type="SAM" id="MobiDB-lite"/>
    </source>
</evidence>
<feature type="region of interest" description="Disordered" evidence="2">
    <location>
        <begin position="1"/>
        <end position="48"/>
    </location>
</feature>
<feature type="compositionally biased region" description="Polar residues" evidence="2">
    <location>
        <begin position="182"/>
        <end position="196"/>
    </location>
</feature>
<name>A0AAP0PSX7_9MAGN</name>
<protein>
    <submittedName>
        <fullName evidence="3">Uncharacterized protein</fullName>
    </submittedName>
</protein>
<comment type="caution">
    <text evidence="3">The sequence shown here is derived from an EMBL/GenBank/DDBJ whole genome shotgun (WGS) entry which is preliminary data.</text>
</comment>
<feature type="region of interest" description="Disordered" evidence="2">
    <location>
        <begin position="537"/>
        <end position="568"/>
    </location>
</feature>
<feature type="coiled-coil region" evidence="1">
    <location>
        <begin position="91"/>
        <end position="125"/>
    </location>
</feature>
<reference evidence="3 4" key="1">
    <citation type="submission" date="2024-01" db="EMBL/GenBank/DDBJ databases">
        <title>Genome assemblies of Stephania.</title>
        <authorList>
            <person name="Yang L."/>
        </authorList>
    </citation>
    <scope>NUCLEOTIDE SEQUENCE [LARGE SCALE GENOMIC DNA]</scope>
    <source>
        <strain evidence="3">QJT</strain>
        <tissue evidence="3">Leaf</tissue>
    </source>
</reference>
<keyword evidence="1" id="KW-0175">Coiled coil</keyword>
<feature type="region of interest" description="Disordered" evidence="2">
    <location>
        <begin position="173"/>
        <end position="521"/>
    </location>
</feature>
<feature type="compositionally biased region" description="Low complexity" evidence="2">
    <location>
        <begin position="307"/>
        <end position="358"/>
    </location>
</feature>
<feature type="compositionally biased region" description="Polar residues" evidence="2">
    <location>
        <begin position="292"/>
        <end position="306"/>
    </location>
</feature>
<dbReference type="EMBL" id="JBBNAE010000001">
    <property type="protein sequence ID" value="KAK9153520.1"/>
    <property type="molecule type" value="Genomic_DNA"/>
</dbReference>
<gene>
    <name evidence="3" type="ORF">Sjap_001000</name>
</gene>
<feature type="compositionally biased region" description="Low complexity" evidence="2">
    <location>
        <begin position="29"/>
        <end position="40"/>
    </location>
</feature>
<dbReference type="PANTHER" id="PTHR31949:SF20">
    <property type="entry name" value="OS01G0141900 PROTEIN"/>
    <property type="match status" value="1"/>
</dbReference>
<feature type="compositionally biased region" description="Polar residues" evidence="2">
    <location>
        <begin position="547"/>
        <end position="562"/>
    </location>
</feature>
<dbReference type="AlphaFoldDB" id="A0AAP0PSX7"/>
<feature type="compositionally biased region" description="Polar residues" evidence="2">
    <location>
        <begin position="497"/>
        <end position="518"/>
    </location>
</feature>
<accession>A0AAP0PSX7</accession>
<feature type="compositionally biased region" description="Polar residues" evidence="2">
    <location>
        <begin position="215"/>
        <end position="233"/>
    </location>
</feature>
<dbReference type="GO" id="GO:0055028">
    <property type="term" value="C:cortical microtubule"/>
    <property type="evidence" value="ECO:0007669"/>
    <property type="project" value="TreeGrafter"/>
</dbReference>
<dbReference type="Proteomes" id="UP001417504">
    <property type="component" value="Unassembled WGS sequence"/>
</dbReference>
<evidence type="ECO:0000313" key="3">
    <source>
        <dbReference type="EMBL" id="KAK9153520.1"/>
    </source>
</evidence>
<proteinExistence type="predicted"/>